<gene>
    <name evidence="1" type="ORF">GNP93_24855</name>
</gene>
<name>A0A7X3CUF9_9BACL</name>
<reference evidence="1 2" key="1">
    <citation type="submission" date="2019-11" db="EMBL/GenBank/DDBJ databases">
        <title>Draft genome sequences of five Paenibacillus species of dairy origin.</title>
        <authorList>
            <person name="Olajide A.M."/>
            <person name="Chen S."/>
            <person name="Lapointe G."/>
        </authorList>
    </citation>
    <scope>NUCLEOTIDE SEQUENCE [LARGE SCALE GENOMIC DNA]</scope>
    <source>
        <strain evidence="1 2">2CS3</strain>
    </source>
</reference>
<proteinExistence type="predicted"/>
<evidence type="ECO:0000313" key="2">
    <source>
        <dbReference type="Proteomes" id="UP000450917"/>
    </source>
</evidence>
<keyword evidence="2" id="KW-1185">Reference proteome</keyword>
<dbReference type="Proteomes" id="UP000450917">
    <property type="component" value="Unassembled WGS sequence"/>
</dbReference>
<sequence>MKFNDSVKTSTNKLPKKHTKRVKYYTELMGPYEFLLDAQYSSADQDDDFKGEIEIDPNILEKLVEKFDELGSVIFFV</sequence>
<dbReference type="RefSeq" id="WP_155615737.1">
    <property type="nucleotide sequence ID" value="NZ_WNZX01000033.1"/>
</dbReference>
<protein>
    <submittedName>
        <fullName evidence="1">Uncharacterized protein</fullName>
    </submittedName>
</protein>
<dbReference type="AlphaFoldDB" id="A0A7X3CUF9"/>
<comment type="caution">
    <text evidence="1">The sequence shown here is derived from an EMBL/GenBank/DDBJ whole genome shotgun (WGS) entry which is preliminary data.</text>
</comment>
<accession>A0A7X3CUF9</accession>
<dbReference type="EMBL" id="WNZX01000033">
    <property type="protein sequence ID" value="MUG73840.1"/>
    <property type="molecule type" value="Genomic_DNA"/>
</dbReference>
<evidence type="ECO:0000313" key="1">
    <source>
        <dbReference type="EMBL" id="MUG73840.1"/>
    </source>
</evidence>
<organism evidence="1 2">
    <name type="scientific">Paenibacillus validus</name>
    <dbReference type="NCBI Taxonomy" id="44253"/>
    <lineage>
        <taxon>Bacteria</taxon>
        <taxon>Bacillati</taxon>
        <taxon>Bacillota</taxon>
        <taxon>Bacilli</taxon>
        <taxon>Bacillales</taxon>
        <taxon>Paenibacillaceae</taxon>
        <taxon>Paenibacillus</taxon>
    </lineage>
</organism>